<keyword evidence="3" id="KW-1185">Reference proteome</keyword>
<protein>
    <recommendedName>
        <fullName evidence="4">MbeD/MobD like protein</fullName>
    </recommendedName>
</protein>
<sequence>MLLQEMETRIDNALTELEQSFARHQRQWQLEHQALEQQLQQSLQREATLREQNALLVRKLNNLDGSSDQNPLINRMKILRAHVDALVKDAAAFHQSCHH</sequence>
<comment type="caution">
    <text evidence="2">The sequence shown here is derived from an EMBL/GenBank/DDBJ whole genome shotgun (WGS) entry which is preliminary data.</text>
</comment>
<name>A0ABY2SMF2_9HYPH</name>
<reference evidence="2 3" key="1">
    <citation type="submission" date="2019-04" db="EMBL/GenBank/DDBJ databases">
        <authorList>
            <person name="Li M."/>
            <person name="Gao C."/>
        </authorList>
    </citation>
    <scope>NUCLEOTIDE SEQUENCE [LARGE SCALE GENOMIC DNA]</scope>
    <source>
        <strain evidence="2 3">BGMRC 2031</strain>
    </source>
</reference>
<evidence type="ECO:0000313" key="2">
    <source>
        <dbReference type="EMBL" id="TKI06949.1"/>
    </source>
</evidence>
<proteinExistence type="predicted"/>
<keyword evidence="1" id="KW-0175">Coiled coil</keyword>
<dbReference type="EMBL" id="SZPQ01000009">
    <property type="protein sequence ID" value="TKI06949.1"/>
    <property type="molecule type" value="Genomic_DNA"/>
</dbReference>
<accession>A0ABY2SMF2</accession>
<dbReference type="RefSeq" id="WP_136989695.1">
    <property type="nucleotide sequence ID" value="NZ_SZPQ01000009.1"/>
</dbReference>
<dbReference type="Proteomes" id="UP000305202">
    <property type="component" value="Unassembled WGS sequence"/>
</dbReference>
<feature type="coiled-coil region" evidence="1">
    <location>
        <begin position="3"/>
        <end position="52"/>
    </location>
</feature>
<evidence type="ECO:0008006" key="4">
    <source>
        <dbReference type="Google" id="ProtNLM"/>
    </source>
</evidence>
<gene>
    <name evidence="2" type="ORF">FCN80_08330</name>
</gene>
<evidence type="ECO:0000256" key="1">
    <source>
        <dbReference type="SAM" id="Coils"/>
    </source>
</evidence>
<evidence type="ECO:0000313" key="3">
    <source>
        <dbReference type="Proteomes" id="UP000305202"/>
    </source>
</evidence>
<organism evidence="2 3">
    <name type="scientific">Martelella alba</name>
    <dbReference type="NCBI Taxonomy" id="2590451"/>
    <lineage>
        <taxon>Bacteria</taxon>
        <taxon>Pseudomonadati</taxon>
        <taxon>Pseudomonadota</taxon>
        <taxon>Alphaproteobacteria</taxon>
        <taxon>Hyphomicrobiales</taxon>
        <taxon>Aurantimonadaceae</taxon>
        <taxon>Martelella</taxon>
    </lineage>
</organism>